<reference evidence="1" key="1">
    <citation type="submission" date="2018-02" db="EMBL/GenBank/DDBJ databases">
        <title>Rhizophora mucronata_Transcriptome.</title>
        <authorList>
            <person name="Meera S.P."/>
            <person name="Sreeshan A."/>
            <person name="Augustine A."/>
        </authorList>
    </citation>
    <scope>NUCLEOTIDE SEQUENCE</scope>
    <source>
        <tissue evidence="1">Leaf</tissue>
    </source>
</reference>
<organism evidence="1">
    <name type="scientific">Rhizophora mucronata</name>
    <name type="common">Asiatic mangrove</name>
    <dbReference type="NCBI Taxonomy" id="61149"/>
    <lineage>
        <taxon>Eukaryota</taxon>
        <taxon>Viridiplantae</taxon>
        <taxon>Streptophyta</taxon>
        <taxon>Embryophyta</taxon>
        <taxon>Tracheophyta</taxon>
        <taxon>Spermatophyta</taxon>
        <taxon>Magnoliopsida</taxon>
        <taxon>eudicotyledons</taxon>
        <taxon>Gunneridae</taxon>
        <taxon>Pentapetalae</taxon>
        <taxon>rosids</taxon>
        <taxon>fabids</taxon>
        <taxon>Malpighiales</taxon>
        <taxon>Rhizophoraceae</taxon>
        <taxon>Rhizophora</taxon>
    </lineage>
</organism>
<proteinExistence type="predicted"/>
<accession>A0A2P2QBE7</accession>
<dbReference type="EMBL" id="GGEC01083763">
    <property type="protein sequence ID" value="MBX64247.1"/>
    <property type="molecule type" value="Transcribed_RNA"/>
</dbReference>
<dbReference type="AlphaFoldDB" id="A0A2P2QBE7"/>
<protein>
    <submittedName>
        <fullName evidence="1">Uncharacterized protein</fullName>
    </submittedName>
</protein>
<sequence>MRVSICKHKSYPSKKFYTAKMSRTTIECEFLSSTSI</sequence>
<evidence type="ECO:0000313" key="1">
    <source>
        <dbReference type="EMBL" id="MBX64247.1"/>
    </source>
</evidence>
<name>A0A2P2QBE7_RHIMU</name>